<evidence type="ECO:0000256" key="6">
    <source>
        <dbReference type="SAM" id="Phobius"/>
    </source>
</evidence>
<dbReference type="AlphaFoldDB" id="A0A512HPL3"/>
<keyword evidence="8" id="KW-1185">Reference proteome</keyword>
<evidence type="ECO:0000256" key="1">
    <source>
        <dbReference type="ARBA" id="ARBA00004651"/>
    </source>
</evidence>
<keyword evidence="5 6" id="KW-0472">Membrane</keyword>
<comment type="caution">
    <text evidence="7">The sequence shown here is derived from an EMBL/GenBank/DDBJ whole genome shotgun (WGS) entry which is preliminary data.</text>
</comment>
<dbReference type="PIRSF" id="PIRSF006324">
    <property type="entry name" value="LeuE"/>
    <property type="match status" value="1"/>
</dbReference>
<feature type="transmembrane region" description="Helical" evidence="6">
    <location>
        <begin position="20"/>
        <end position="39"/>
    </location>
</feature>
<protein>
    <submittedName>
        <fullName evidence="7">Lysine transporter LysE</fullName>
    </submittedName>
</protein>
<name>A0A512HPL3_9HYPH</name>
<evidence type="ECO:0000256" key="2">
    <source>
        <dbReference type="ARBA" id="ARBA00022475"/>
    </source>
</evidence>
<comment type="subcellular location">
    <subcellularLocation>
        <location evidence="1">Cell membrane</location>
        <topology evidence="1">Multi-pass membrane protein</topology>
    </subcellularLocation>
</comment>
<evidence type="ECO:0000313" key="7">
    <source>
        <dbReference type="EMBL" id="GEO87394.1"/>
    </source>
</evidence>
<evidence type="ECO:0000256" key="4">
    <source>
        <dbReference type="ARBA" id="ARBA00022989"/>
    </source>
</evidence>
<reference evidence="7 8" key="1">
    <citation type="submission" date="2019-07" db="EMBL/GenBank/DDBJ databases">
        <title>Whole genome shotgun sequence of Rhizobium naphthalenivorans NBRC 107585.</title>
        <authorList>
            <person name="Hosoyama A."/>
            <person name="Uohara A."/>
            <person name="Ohji S."/>
            <person name="Ichikawa N."/>
        </authorList>
    </citation>
    <scope>NUCLEOTIDE SEQUENCE [LARGE SCALE GENOMIC DNA]</scope>
    <source>
        <strain evidence="7 8">NBRC 107585</strain>
    </source>
</reference>
<dbReference type="PANTHER" id="PTHR30086">
    <property type="entry name" value="ARGININE EXPORTER PROTEIN ARGO"/>
    <property type="match status" value="1"/>
</dbReference>
<dbReference type="GO" id="GO:0015171">
    <property type="term" value="F:amino acid transmembrane transporter activity"/>
    <property type="evidence" value="ECO:0007669"/>
    <property type="project" value="TreeGrafter"/>
</dbReference>
<gene>
    <name evidence="7" type="ORF">RNA01_43260</name>
</gene>
<keyword evidence="2" id="KW-1003">Cell membrane</keyword>
<evidence type="ECO:0000256" key="5">
    <source>
        <dbReference type="ARBA" id="ARBA00023136"/>
    </source>
</evidence>
<dbReference type="Proteomes" id="UP000321717">
    <property type="component" value="Unassembled WGS sequence"/>
</dbReference>
<dbReference type="PANTHER" id="PTHR30086:SF20">
    <property type="entry name" value="ARGININE EXPORTER PROTEIN ARGO-RELATED"/>
    <property type="match status" value="1"/>
</dbReference>
<feature type="transmembrane region" description="Helical" evidence="6">
    <location>
        <begin position="158"/>
        <end position="182"/>
    </location>
</feature>
<feature type="transmembrane region" description="Helical" evidence="6">
    <location>
        <begin position="83"/>
        <end position="101"/>
    </location>
</feature>
<feature type="transmembrane region" description="Helical" evidence="6">
    <location>
        <begin position="51"/>
        <end position="77"/>
    </location>
</feature>
<feature type="transmembrane region" description="Helical" evidence="6">
    <location>
        <begin position="202"/>
        <end position="218"/>
    </location>
</feature>
<evidence type="ECO:0000313" key="8">
    <source>
        <dbReference type="Proteomes" id="UP000321717"/>
    </source>
</evidence>
<accession>A0A512HPL3</accession>
<organism evidence="7 8">
    <name type="scientific">Ciceribacter naphthalenivorans</name>
    <dbReference type="NCBI Taxonomy" id="1118451"/>
    <lineage>
        <taxon>Bacteria</taxon>
        <taxon>Pseudomonadati</taxon>
        <taxon>Pseudomonadota</taxon>
        <taxon>Alphaproteobacteria</taxon>
        <taxon>Hyphomicrobiales</taxon>
        <taxon>Rhizobiaceae</taxon>
        <taxon>Ciceribacter</taxon>
    </lineage>
</organism>
<proteinExistence type="predicted"/>
<evidence type="ECO:0000256" key="3">
    <source>
        <dbReference type="ARBA" id="ARBA00022692"/>
    </source>
</evidence>
<sequence>MSSLQSPPILGRNMSLHTILWFIPACFALNMAFGPNNLLSLTNAMRGGIGIALAASLGRLVAFAIMIAVTALGLGALLIASELAFSAVKWAGAAYLVWLGIKLLRAGGPKLGAVEATRPVRSLSVLARQEFWVAIGNPKAILIFTAFFPQFIDRNDYAASFALLGVIFLLLELAAIAIYSLIGSHLGRFATNSKAFSWMNRLSGGMMIAFGAMLALARRPA</sequence>
<dbReference type="GO" id="GO:0005886">
    <property type="term" value="C:plasma membrane"/>
    <property type="evidence" value="ECO:0007669"/>
    <property type="project" value="UniProtKB-SubCell"/>
</dbReference>
<dbReference type="Pfam" id="PF01810">
    <property type="entry name" value="LysE"/>
    <property type="match status" value="1"/>
</dbReference>
<keyword evidence="3 6" id="KW-0812">Transmembrane</keyword>
<keyword evidence="4 6" id="KW-1133">Transmembrane helix</keyword>
<dbReference type="InterPro" id="IPR001123">
    <property type="entry name" value="LeuE-type"/>
</dbReference>
<dbReference type="EMBL" id="BJZP01000039">
    <property type="protein sequence ID" value="GEO87394.1"/>
    <property type="molecule type" value="Genomic_DNA"/>
</dbReference>